<dbReference type="PANTHER" id="PTHR21679">
    <property type="entry name" value="DOMAIN OF UNKNOWN FUNCTION DB DOMAIN-CONTAINING PROTEIN-RELATED"/>
    <property type="match status" value="1"/>
</dbReference>
<feature type="region of interest" description="Disordered" evidence="1">
    <location>
        <begin position="305"/>
        <end position="325"/>
    </location>
</feature>
<reference evidence="5" key="1">
    <citation type="submission" date="2024-02" db="UniProtKB">
        <authorList>
            <consortium name="WormBaseParasite"/>
        </authorList>
    </citation>
    <scope>IDENTIFICATION</scope>
</reference>
<dbReference type="AlphaFoldDB" id="A0AAF3FA38"/>
<dbReference type="InterPro" id="IPR002602">
    <property type="entry name" value="DB"/>
</dbReference>
<name>A0AAF3FA38_9BILA</name>
<proteinExistence type="predicted"/>
<feature type="region of interest" description="Disordered" evidence="1">
    <location>
        <begin position="152"/>
        <end position="177"/>
    </location>
</feature>
<protein>
    <recommendedName>
        <fullName evidence="3">Domain of unknown function DB domain-containing protein</fullName>
    </recommendedName>
</protein>
<feature type="compositionally biased region" description="Pro residues" evidence="1">
    <location>
        <begin position="70"/>
        <end position="97"/>
    </location>
</feature>
<feature type="compositionally biased region" description="Low complexity" evidence="1">
    <location>
        <begin position="156"/>
        <end position="177"/>
    </location>
</feature>
<feature type="compositionally biased region" description="Polar residues" evidence="1">
    <location>
        <begin position="314"/>
        <end position="325"/>
    </location>
</feature>
<dbReference type="Pfam" id="PF01682">
    <property type="entry name" value="DB"/>
    <property type="match status" value="1"/>
</dbReference>
<feature type="chain" id="PRO_5042281513" description="Domain of unknown function DB domain-containing protein" evidence="2">
    <location>
        <begin position="16"/>
        <end position="548"/>
    </location>
</feature>
<feature type="compositionally biased region" description="Low complexity" evidence="1">
    <location>
        <begin position="98"/>
        <end position="110"/>
    </location>
</feature>
<dbReference type="WBParaSite" id="MBELARI_LOCUS2776">
    <property type="protein sequence ID" value="MBELARI_LOCUS2776"/>
    <property type="gene ID" value="MBELARI_LOCUS2776"/>
</dbReference>
<feature type="domain" description="Domain of unknown function DB" evidence="3">
    <location>
        <begin position="444"/>
        <end position="542"/>
    </location>
</feature>
<evidence type="ECO:0000259" key="3">
    <source>
        <dbReference type="Pfam" id="PF01682"/>
    </source>
</evidence>
<feature type="region of interest" description="Disordered" evidence="1">
    <location>
        <begin position="242"/>
        <end position="285"/>
    </location>
</feature>
<keyword evidence="4" id="KW-1185">Reference proteome</keyword>
<evidence type="ECO:0000256" key="1">
    <source>
        <dbReference type="SAM" id="MobiDB-lite"/>
    </source>
</evidence>
<organism evidence="4 5">
    <name type="scientific">Mesorhabditis belari</name>
    <dbReference type="NCBI Taxonomy" id="2138241"/>
    <lineage>
        <taxon>Eukaryota</taxon>
        <taxon>Metazoa</taxon>
        <taxon>Ecdysozoa</taxon>
        <taxon>Nematoda</taxon>
        <taxon>Chromadorea</taxon>
        <taxon>Rhabditida</taxon>
        <taxon>Rhabditina</taxon>
        <taxon>Rhabditomorpha</taxon>
        <taxon>Rhabditoidea</taxon>
        <taxon>Rhabditidae</taxon>
        <taxon>Mesorhabditinae</taxon>
        <taxon>Mesorhabditis</taxon>
    </lineage>
</organism>
<sequence length="548" mass="61637">MRWLLLVSLFTALYADLPSCARARCLHCEVEFISRMCPDVCSRCPGRVQSPVPQNTIPRQPAPIYRQPQPQQPVPTPPQRREAPQPPPAQIVPPPRPQQQQQQQQQQHFVQLQQTHYLPTQNQPQAQQFAAPNTQLHPIPPQQVAYQPLYAPPQHQPQQQAQQQAQQQQYQQFQQPQQPQYQQYQRQIVVTQPPPPPAVTPSREQAVTLAPLIQMPSAEEINQQLVAQQRILSNGLYSQVPRAAQAPEPQQQATQQSTQQNTLFPGLFPNQQPSQSSSQTSPFFNPFQPFLQNLGLAPSAPSASNPFGLPTFPPNQFFSTTAPTPQQQYNQASYYGVNGQQQQQRSPYGVQQQQQQQQQQQYQGYQQASQSKALATNSIQQSTNYAQQGNQVVARSIDSSPQTYEKNFYAGVAKPQVQYPQCPRQPGWLPCIGKQEANQRFANCCARLGEGCMPLCNYDANLATMQLNVLTGRCPLQKVHDIMICASGYKDVTQCCEAYNVFEPGFEHCRPYCNPAGGLPEGGLLSEKYKCLGKLSYIQQCFYVSQNP</sequence>
<evidence type="ECO:0000313" key="4">
    <source>
        <dbReference type="Proteomes" id="UP000887575"/>
    </source>
</evidence>
<keyword evidence="2" id="KW-0732">Signal</keyword>
<dbReference type="Proteomes" id="UP000887575">
    <property type="component" value="Unassembled WGS sequence"/>
</dbReference>
<dbReference type="PANTHER" id="PTHR21679:SF6">
    <property type="entry name" value="DOMAIN OF UNKNOWN FUNCTION DB DOMAIN-CONTAINING PROTEIN"/>
    <property type="match status" value="1"/>
</dbReference>
<feature type="signal peptide" evidence="2">
    <location>
        <begin position="1"/>
        <end position="15"/>
    </location>
</feature>
<feature type="compositionally biased region" description="Low complexity" evidence="1">
    <location>
        <begin position="58"/>
        <end position="69"/>
    </location>
</feature>
<evidence type="ECO:0000256" key="2">
    <source>
        <dbReference type="SAM" id="SignalP"/>
    </source>
</evidence>
<feature type="region of interest" description="Disordered" evidence="1">
    <location>
        <begin position="48"/>
        <end position="110"/>
    </location>
</feature>
<evidence type="ECO:0000313" key="5">
    <source>
        <dbReference type="WBParaSite" id="MBELARI_LOCUS2776"/>
    </source>
</evidence>
<accession>A0AAF3FA38</accession>